<keyword evidence="1" id="KW-0808">Transferase</keyword>
<evidence type="ECO:0000256" key="2">
    <source>
        <dbReference type="ARBA" id="ARBA00023315"/>
    </source>
</evidence>
<gene>
    <name evidence="4" type="ORF">METZ01_LOCUS125565</name>
</gene>
<keyword evidence="2" id="KW-0012">Acyltransferase</keyword>
<feature type="domain" description="N-acetyltransferase" evidence="3">
    <location>
        <begin position="7"/>
        <end position="156"/>
    </location>
</feature>
<evidence type="ECO:0000313" key="4">
    <source>
        <dbReference type="EMBL" id="SVA72711.1"/>
    </source>
</evidence>
<evidence type="ECO:0000259" key="3">
    <source>
        <dbReference type="PROSITE" id="PS51186"/>
    </source>
</evidence>
<dbReference type="Gene3D" id="3.40.630.30">
    <property type="match status" value="1"/>
</dbReference>
<sequence>MATPKDITIIRADPRQPENSALIELLDDYMLTLYPAESTHRIDLTTLASETARFYSALRQTTVVGCGGILLTSGYAEIKRIFVSPETRGLGIGRRLLATLETEAKSLGFKLLRLETGIYQPEALALFKTMGFATCPSFGDYPDDDPNSIFMEKRIDP</sequence>
<reference evidence="4" key="1">
    <citation type="submission" date="2018-05" db="EMBL/GenBank/DDBJ databases">
        <authorList>
            <person name="Lanie J.A."/>
            <person name="Ng W.-L."/>
            <person name="Kazmierczak K.M."/>
            <person name="Andrzejewski T.M."/>
            <person name="Davidsen T.M."/>
            <person name="Wayne K.J."/>
            <person name="Tettelin H."/>
            <person name="Glass J.I."/>
            <person name="Rusch D."/>
            <person name="Podicherti R."/>
            <person name="Tsui H.-C.T."/>
            <person name="Winkler M.E."/>
        </authorList>
    </citation>
    <scope>NUCLEOTIDE SEQUENCE</scope>
</reference>
<organism evidence="4">
    <name type="scientific">marine metagenome</name>
    <dbReference type="NCBI Taxonomy" id="408172"/>
    <lineage>
        <taxon>unclassified sequences</taxon>
        <taxon>metagenomes</taxon>
        <taxon>ecological metagenomes</taxon>
    </lineage>
</organism>
<dbReference type="EMBL" id="UINC01017519">
    <property type="protein sequence ID" value="SVA72711.1"/>
    <property type="molecule type" value="Genomic_DNA"/>
</dbReference>
<dbReference type="PANTHER" id="PTHR43877:SF2">
    <property type="entry name" value="AMINOALKYLPHOSPHONATE N-ACETYLTRANSFERASE-RELATED"/>
    <property type="match status" value="1"/>
</dbReference>
<dbReference type="Pfam" id="PF00583">
    <property type="entry name" value="Acetyltransf_1"/>
    <property type="match status" value="1"/>
</dbReference>
<name>A0A381Y7W9_9ZZZZ</name>
<protein>
    <recommendedName>
        <fullName evidence="3">N-acetyltransferase domain-containing protein</fullName>
    </recommendedName>
</protein>
<dbReference type="PROSITE" id="PS51186">
    <property type="entry name" value="GNAT"/>
    <property type="match status" value="1"/>
</dbReference>
<dbReference type="InterPro" id="IPR050832">
    <property type="entry name" value="Bact_Acetyltransf"/>
</dbReference>
<evidence type="ECO:0000256" key="1">
    <source>
        <dbReference type="ARBA" id="ARBA00022679"/>
    </source>
</evidence>
<dbReference type="CDD" id="cd04301">
    <property type="entry name" value="NAT_SF"/>
    <property type="match status" value="1"/>
</dbReference>
<dbReference type="SUPFAM" id="SSF55729">
    <property type="entry name" value="Acyl-CoA N-acyltransferases (Nat)"/>
    <property type="match status" value="1"/>
</dbReference>
<proteinExistence type="predicted"/>
<dbReference type="GO" id="GO:0016747">
    <property type="term" value="F:acyltransferase activity, transferring groups other than amino-acyl groups"/>
    <property type="evidence" value="ECO:0007669"/>
    <property type="project" value="InterPro"/>
</dbReference>
<dbReference type="InterPro" id="IPR016181">
    <property type="entry name" value="Acyl_CoA_acyltransferase"/>
</dbReference>
<dbReference type="AlphaFoldDB" id="A0A381Y7W9"/>
<accession>A0A381Y7W9</accession>
<dbReference type="PANTHER" id="PTHR43877">
    <property type="entry name" value="AMINOALKYLPHOSPHONATE N-ACETYLTRANSFERASE-RELATED-RELATED"/>
    <property type="match status" value="1"/>
</dbReference>
<dbReference type="InterPro" id="IPR000182">
    <property type="entry name" value="GNAT_dom"/>
</dbReference>